<organism evidence="1 2">
    <name type="scientific">Paenibacillus apis</name>
    <dbReference type="NCBI Taxonomy" id="1792174"/>
    <lineage>
        <taxon>Bacteria</taxon>
        <taxon>Bacillati</taxon>
        <taxon>Bacillota</taxon>
        <taxon>Bacilli</taxon>
        <taxon>Bacillales</taxon>
        <taxon>Paenibacillaceae</taxon>
        <taxon>Paenibacillus</taxon>
    </lineage>
</organism>
<dbReference type="RefSeq" id="WP_301627311.1">
    <property type="nucleotide sequence ID" value="NZ_BORS01000007.1"/>
</dbReference>
<evidence type="ECO:0000313" key="2">
    <source>
        <dbReference type="Proteomes" id="UP000678895"/>
    </source>
</evidence>
<evidence type="ECO:0000313" key="1">
    <source>
        <dbReference type="EMBL" id="GIO42492.1"/>
    </source>
</evidence>
<protein>
    <submittedName>
        <fullName evidence="1">Uncharacterized protein</fullName>
    </submittedName>
</protein>
<sequence>MNIYVVYGVNEEPHYPSGYAEVHYVGEDKQKAIEVAREAKTKIGEYWAVNIEVWKNGKLTEKIQEEIC</sequence>
<name>A0A920CMV5_9BACL</name>
<dbReference type="Proteomes" id="UP000678895">
    <property type="component" value="Unassembled WGS sequence"/>
</dbReference>
<reference evidence="1" key="1">
    <citation type="submission" date="2021-03" db="EMBL/GenBank/DDBJ databases">
        <title>Antimicrobial resistance genes in bacteria isolated from Japanese honey, and their potential for conferring macrolide and lincosamide resistance in the American foulbrood pathogen Paenibacillus larvae.</title>
        <authorList>
            <person name="Okamoto M."/>
            <person name="Kumagai M."/>
            <person name="Kanamori H."/>
            <person name="Takamatsu D."/>
        </authorList>
    </citation>
    <scope>NUCLEOTIDE SEQUENCE</scope>
    <source>
        <strain evidence="1">J41TS4</strain>
    </source>
</reference>
<comment type="caution">
    <text evidence="1">The sequence shown here is derived from an EMBL/GenBank/DDBJ whole genome shotgun (WGS) entry which is preliminary data.</text>
</comment>
<dbReference type="AlphaFoldDB" id="A0A920CMV5"/>
<accession>A0A920CMV5</accession>
<gene>
    <name evidence="1" type="ORF">J41TS4_22500</name>
</gene>
<proteinExistence type="predicted"/>
<keyword evidence="2" id="KW-1185">Reference proteome</keyword>
<dbReference type="EMBL" id="BORS01000007">
    <property type="protein sequence ID" value="GIO42492.1"/>
    <property type="molecule type" value="Genomic_DNA"/>
</dbReference>